<accession>A0AA43UA98</accession>
<comment type="caution">
    <text evidence="1">The sequence shown here is derived from an EMBL/GenBank/DDBJ whole genome shotgun (WGS) entry which is preliminary data.</text>
</comment>
<proteinExistence type="predicted"/>
<evidence type="ECO:0000313" key="1">
    <source>
        <dbReference type="EMBL" id="MDO4842021.1"/>
    </source>
</evidence>
<evidence type="ECO:0000313" key="2">
    <source>
        <dbReference type="Proteomes" id="UP001168575"/>
    </source>
</evidence>
<organism evidence="1 2">
    <name type="scientific">Phoenicibacter congonensis</name>
    <dbReference type="NCBI Taxonomy" id="1944646"/>
    <lineage>
        <taxon>Bacteria</taxon>
        <taxon>Bacillati</taxon>
        <taxon>Actinomycetota</taxon>
        <taxon>Coriobacteriia</taxon>
        <taxon>Eggerthellales</taxon>
        <taxon>Eggerthellaceae</taxon>
        <taxon>Phoenicibacter</taxon>
    </lineage>
</organism>
<sequence length="150" mass="17157">MSSVLARKRGISSMEFYRVCGELRTVLIAALMNENITPKRWRPIFTFPVSAMLDGLFGHLIAANGIYTNTPEAVAERRRYQRYALNDLERIDDKLQELLTQLYFGKIDADHPMPHALETAGDLIDRADMLVKAWRRSTKLIVSTSKTENQ</sequence>
<protein>
    <submittedName>
        <fullName evidence="1">Uncharacterized protein</fullName>
    </submittedName>
</protein>
<dbReference type="EMBL" id="JAUMVS010000079">
    <property type="protein sequence ID" value="MDO4842021.1"/>
    <property type="molecule type" value="Genomic_DNA"/>
</dbReference>
<name>A0AA43UA98_9ACTN</name>
<gene>
    <name evidence="1" type="ORF">Q3982_05025</name>
</gene>
<dbReference type="AlphaFoldDB" id="A0AA43UA98"/>
<dbReference type="Proteomes" id="UP001168575">
    <property type="component" value="Unassembled WGS sequence"/>
</dbReference>
<reference evidence="1" key="1">
    <citation type="submission" date="2023-07" db="EMBL/GenBank/DDBJ databases">
        <title>Between Cages and Wild: Unraveling the Impact of Captivity on Animal Microbiomes and Antimicrobial Resistance.</title>
        <authorList>
            <person name="Schmartz G.P."/>
            <person name="Rehner J."/>
            <person name="Schuff M.J."/>
            <person name="Becker S.L."/>
            <person name="Kravczyk M."/>
            <person name="Gurevich A."/>
            <person name="Francke R."/>
            <person name="Mueller R."/>
            <person name="Keller V."/>
            <person name="Keller A."/>
        </authorList>
    </citation>
    <scope>NUCLEOTIDE SEQUENCE</scope>
    <source>
        <strain evidence="1">S12M_St_49</strain>
    </source>
</reference>
<keyword evidence="2" id="KW-1185">Reference proteome</keyword>